<evidence type="ECO:0000313" key="2">
    <source>
        <dbReference type="Proteomes" id="UP001229421"/>
    </source>
</evidence>
<proteinExistence type="predicted"/>
<keyword evidence="2" id="KW-1185">Reference proteome</keyword>
<dbReference type="AlphaFoldDB" id="A0AAD8LLK0"/>
<sequence>MMMIGDDDGWWAPEMIVVDDDVEHGRRWVGVNGGWETSEKAERMGSYETVVVIVVRGGGRWGWMPEMC</sequence>
<name>A0AAD8LLK0_TARER</name>
<organism evidence="1 2">
    <name type="scientific">Tagetes erecta</name>
    <name type="common">African marigold</name>
    <dbReference type="NCBI Taxonomy" id="13708"/>
    <lineage>
        <taxon>Eukaryota</taxon>
        <taxon>Viridiplantae</taxon>
        <taxon>Streptophyta</taxon>
        <taxon>Embryophyta</taxon>
        <taxon>Tracheophyta</taxon>
        <taxon>Spermatophyta</taxon>
        <taxon>Magnoliopsida</taxon>
        <taxon>eudicotyledons</taxon>
        <taxon>Gunneridae</taxon>
        <taxon>Pentapetalae</taxon>
        <taxon>asterids</taxon>
        <taxon>campanulids</taxon>
        <taxon>Asterales</taxon>
        <taxon>Asteraceae</taxon>
        <taxon>Asteroideae</taxon>
        <taxon>Heliantheae alliance</taxon>
        <taxon>Tageteae</taxon>
        <taxon>Tagetes</taxon>
    </lineage>
</organism>
<protein>
    <submittedName>
        <fullName evidence="1">Uncharacterized protein</fullName>
    </submittedName>
</protein>
<comment type="caution">
    <text evidence="1">The sequence shown here is derived from an EMBL/GenBank/DDBJ whole genome shotgun (WGS) entry which is preliminary data.</text>
</comment>
<evidence type="ECO:0000313" key="1">
    <source>
        <dbReference type="EMBL" id="KAK1441071.1"/>
    </source>
</evidence>
<gene>
    <name evidence="1" type="ORF">QVD17_06908</name>
</gene>
<accession>A0AAD8LLK0</accession>
<dbReference type="EMBL" id="JAUHHV010000001">
    <property type="protein sequence ID" value="KAK1441071.1"/>
    <property type="molecule type" value="Genomic_DNA"/>
</dbReference>
<dbReference type="Proteomes" id="UP001229421">
    <property type="component" value="Unassembled WGS sequence"/>
</dbReference>
<reference evidence="1" key="1">
    <citation type="journal article" date="2023" name="bioRxiv">
        <title>Improved chromosome-level genome assembly for marigold (Tagetes erecta).</title>
        <authorList>
            <person name="Jiang F."/>
            <person name="Yuan L."/>
            <person name="Wang S."/>
            <person name="Wang H."/>
            <person name="Xu D."/>
            <person name="Wang A."/>
            <person name="Fan W."/>
        </authorList>
    </citation>
    <scope>NUCLEOTIDE SEQUENCE</scope>
    <source>
        <strain evidence="1">WSJ</strain>
        <tissue evidence="1">Leaf</tissue>
    </source>
</reference>